<dbReference type="InterPro" id="IPR050448">
    <property type="entry name" value="OpgB/LTA_synthase_biosynth"/>
</dbReference>
<feature type="transmembrane region" description="Helical" evidence="6">
    <location>
        <begin position="89"/>
        <end position="114"/>
    </location>
</feature>
<reference evidence="8 9" key="1">
    <citation type="submission" date="2023-09" db="EMBL/GenBank/DDBJ databases">
        <authorList>
            <person name="Qi X."/>
        </authorList>
    </citation>
    <scope>NUCLEOTIDE SEQUENCE [LARGE SCALE GENOMIC DNA]</scope>
    <source>
        <strain evidence="8 9">S1-1</strain>
    </source>
</reference>
<sequence length="518" mass="60117">MDYSYLWSELGSSGRFFTEQFYWIEVPFIIMCSLTLFFPKINSRFVRYFFPLVPFLVLYLMFDLFYNYLMRMPLPSDFQNMISIFEFELEMAVGTVFIFLLIPASIVVLAYSASKNLQKSEYNLSITVRLLIIASAFFALTSSAFIHYHKQIFNYSVWSQEDTIRENGKFSSFIYYANNENSNNKQLNQFKASESQIDIHKTLFPGDLKQAKNIHIIALESFFDPRLIQNIEFTQPILAQELNQYLNNQKSFSFVTSPIYGGGTAQAEFELLTGVKALSKVNQIEFNVMQGNITSSFVNHLNQHNYQTLATIAASPSFFNSKQAYKSLDFSKVTFIEEQIGFMRLNGEGPIFDGELFDYNLNNLRATLSKTDQPIFNYVLGMYGHMPFARDLNKRPDISNVIHADERVKRISNQFYYRTKAIAEYIKALIELDPNSIIFITGDHLPSIFGKEIKYTLDNKTNISLFIENGKTIDVSGKRFYEMPWYIWDRLSKSEDNRQITSAKMESLYFTLLSQSQL</sequence>
<dbReference type="EMBL" id="CP136600">
    <property type="protein sequence ID" value="WOH36443.1"/>
    <property type="molecule type" value="Genomic_DNA"/>
</dbReference>
<feature type="transmembrane region" description="Helical" evidence="6">
    <location>
        <begin position="45"/>
        <end position="69"/>
    </location>
</feature>
<evidence type="ECO:0000256" key="4">
    <source>
        <dbReference type="ARBA" id="ARBA00022989"/>
    </source>
</evidence>
<evidence type="ECO:0000256" key="1">
    <source>
        <dbReference type="ARBA" id="ARBA00004651"/>
    </source>
</evidence>
<dbReference type="PANTHER" id="PTHR47371">
    <property type="entry name" value="LIPOTEICHOIC ACID SYNTHASE"/>
    <property type="match status" value="1"/>
</dbReference>
<evidence type="ECO:0000256" key="2">
    <source>
        <dbReference type="ARBA" id="ARBA00022475"/>
    </source>
</evidence>
<name>A0ABZ0GLP8_9GAMM</name>
<keyword evidence="2" id="KW-1003">Cell membrane</keyword>
<dbReference type="RefSeq" id="WP_348395256.1">
    <property type="nucleotide sequence ID" value="NZ_CP136600.1"/>
</dbReference>
<protein>
    <submittedName>
        <fullName evidence="8">Sulfatase-like hydrolase/transferase</fullName>
    </submittedName>
</protein>
<keyword evidence="9" id="KW-1185">Reference proteome</keyword>
<evidence type="ECO:0000313" key="9">
    <source>
        <dbReference type="Proteomes" id="UP001301442"/>
    </source>
</evidence>
<keyword evidence="4 6" id="KW-1133">Transmembrane helix</keyword>
<accession>A0ABZ0GLP8</accession>
<dbReference type="Proteomes" id="UP001301442">
    <property type="component" value="Chromosome"/>
</dbReference>
<feature type="transmembrane region" description="Helical" evidence="6">
    <location>
        <begin position="20"/>
        <end position="38"/>
    </location>
</feature>
<dbReference type="SUPFAM" id="SSF53649">
    <property type="entry name" value="Alkaline phosphatase-like"/>
    <property type="match status" value="1"/>
</dbReference>
<keyword evidence="5 6" id="KW-0472">Membrane</keyword>
<keyword evidence="3 6" id="KW-0812">Transmembrane</keyword>
<comment type="subcellular location">
    <subcellularLocation>
        <location evidence="1">Cell membrane</location>
        <topology evidence="1">Multi-pass membrane protein</topology>
    </subcellularLocation>
</comment>
<proteinExistence type="predicted"/>
<dbReference type="InterPro" id="IPR017850">
    <property type="entry name" value="Alkaline_phosphatase_core_sf"/>
</dbReference>
<evidence type="ECO:0000259" key="7">
    <source>
        <dbReference type="Pfam" id="PF00884"/>
    </source>
</evidence>
<gene>
    <name evidence="8" type="ORF">RI844_13815</name>
</gene>
<feature type="transmembrane region" description="Helical" evidence="6">
    <location>
        <begin position="126"/>
        <end position="148"/>
    </location>
</feature>
<dbReference type="Pfam" id="PF00884">
    <property type="entry name" value="Sulfatase"/>
    <property type="match status" value="1"/>
</dbReference>
<feature type="domain" description="Sulfatase N-terminal" evidence="7">
    <location>
        <begin position="213"/>
        <end position="462"/>
    </location>
</feature>
<dbReference type="PANTHER" id="PTHR47371:SF3">
    <property type="entry name" value="PHOSPHOGLYCEROL TRANSFERASE I"/>
    <property type="match status" value="1"/>
</dbReference>
<evidence type="ECO:0000313" key="8">
    <source>
        <dbReference type="EMBL" id="WOH36443.1"/>
    </source>
</evidence>
<evidence type="ECO:0000256" key="6">
    <source>
        <dbReference type="SAM" id="Phobius"/>
    </source>
</evidence>
<organism evidence="8 9">
    <name type="scientific">Thalassotalea fonticola</name>
    <dbReference type="NCBI Taxonomy" id="3065649"/>
    <lineage>
        <taxon>Bacteria</taxon>
        <taxon>Pseudomonadati</taxon>
        <taxon>Pseudomonadota</taxon>
        <taxon>Gammaproteobacteria</taxon>
        <taxon>Alteromonadales</taxon>
        <taxon>Colwelliaceae</taxon>
        <taxon>Thalassotalea</taxon>
    </lineage>
</organism>
<evidence type="ECO:0000256" key="3">
    <source>
        <dbReference type="ARBA" id="ARBA00022692"/>
    </source>
</evidence>
<dbReference type="Gene3D" id="3.40.720.10">
    <property type="entry name" value="Alkaline Phosphatase, subunit A"/>
    <property type="match status" value="1"/>
</dbReference>
<dbReference type="InterPro" id="IPR000917">
    <property type="entry name" value="Sulfatase_N"/>
</dbReference>
<evidence type="ECO:0000256" key="5">
    <source>
        <dbReference type="ARBA" id="ARBA00023136"/>
    </source>
</evidence>